<protein>
    <submittedName>
        <fullName evidence="1">Uncharacterized protein</fullName>
    </submittedName>
</protein>
<evidence type="ECO:0000313" key="2">
    <source>
        <dbReference type="Proteomes" id="UP000054565"/>
    </source>
</evidence>
<reference evidence="2" key="1">
    <citation type="journal article" date="2010" name="Genome Res.">
        <title>Population genomic sequencing of Coccidioides fungi reveals recent hybridization and transposon control.</title>
        <authorList>
            <person name="Neafsey D.E."/>
            <person name="Barker B.M."/>
            <person name="Sharpton T.J."/>
            <person name="Stajich J.E."/>
            <person name="Park D.J."/>
            <person name="Whiston E."/>
            <person name="Hung C.-Y."/>
            <person name="McMahan C."/>
            <person name="White J."/>
            <person name="Sykes S."/>
            <person name="Heiman D."/>
            <person name="Young S."/>
            <person name="Zeng Q."/>
            <person name="Abouelleil A."/>
            <person name="Aftuck L."/>
            <person name="Bessette D."/>
            <person name="Brown A."/>
            <person name="FitzGerald M."/>
            <person name="Lui A."/>
            <person name="Macdonald J.P."/>
            <person name="Priest M."/>
            <person name="Orbach M.J."/>
            <person name="Galgiani J.N."/>
            <person name="Kirkland T.N."/>
            <person name="Cole G.T."/>
            <person name="Birren B.W."/>
            <person name="Henn M.R."/>
            <person name="Taylor J.W."/>
            <person name="Rounsley S.D."/>
        </authorList>
    </citation>
    <scope>NUCLEOTIDE SEQUENCE [LARGE SCALE GENOMIC DNA]</scope>
    <source>
        <strain evidence="2">RMSCC 2394</strain>
    </source>
</reference>
<sequence>MGKRVPEVAGSVVAVRLTFCRREPRKYSRCRKACFCTILRHGRRCHWGWATSQPLTGRRETARQARQHGGTANLDGVKASGLAGQGSGLTAQHWFLETS</sequence>
<dbReference type="AlphaFoldDB" id="A0A0J6YDG2"/>
<dbReference type="Proteomes" id="UP000054565">
    <property type="component" value="Unassembled WGS sequence"/>
</dbReference>
<evidence type="ECO:0000313" key="1">
    <source>
        <dbReference type="EMBL" id="KMP05720.1"/>
    </source>
</evidence>
<proteinExistence type="predicted"/>
<name>A0A0J6YDG2_COCIT</name>
<gene>
    <name evidence="1" type="ORF">CIRG_05401</name>
</gene>
<accession>A0A0J6YDG2</accession>
<dbReference type="EMBL" id="DS028095">
    <property type="protein sequence ID" value="KMP05720.1"/>
    <property type="molecule type" value="Genomic_DNA"/>
</dbReference>
<organism evidence="1 2">
    <name type="scientific">Coccidioides immitis RMSCC 2394</name>
    <dbReference type="NCBI Taxonomy" id="404692"/>
    <lineage>
        <taxon>Eukaryota</taxon>
        <taxon>Fungi</taxon>
        <taxon>Dikarya</taxon>
        <taxon>Ascomycota</taxon>
        <taxon>Pezizomycotina</taxon>
        <taxon>Eurotiomycetes</taxon>
        <taxon>Eurotiomycetidae</taxon>
        <taxon>Onygenales</taxon>
        <taxon>Onygenaceae</taxon>
        <taxon>Coccidioides</taxon>
    </lineage>
</organism>